<name>R7SFW7_FOMME</name>
<dbReference type="Proteomes" id="UP000053630">
    <property type="component" value="Unassembled WGS sequence"/>
</dbReference>
<dbReference type="EMBL" id="JH719244">
    <property type="protein sequence ID" value="EJC97295.1"/>
    <property type="molecule type" value="Genomic_DNA"/>
</dbReference>
<evidence type="ECO:0000256" key="1">
    <source>
        <dbReference type="SAM" id="Phobius"/>
    </source>
</evidence>
<proteinExistence type="predicted"/>
<dbReference type="AlphaFoldDB" id="R7SFW7"/>
<sequence length="170" mass="19890">FVVQGYTQKNGIDFYSDNLFALVTKLSTVQLLLSWAASKNYEIHQIDVKSAYLYRELNEDELIYVKLLPGRLLTDIKPGQVLHLNKMLYRLKQAGRQWYKKITKLLLKIGLEQANYNHTVFYKKQNNKTILVTFMYINNIMIIGETIAIIIVFKHALRQHVAFTNSNKIH</sequence>
<feature type="transmembrane region" description="Helical" evidence="1">
    <location>
        <begin position="130"/>
        <end position="153"/>
    </location>
</feature>
<keyword evidence="1" id="KW-1133">Transmembrane helix</keyword>
<accession>R7SFW7</accession>
<dbReference type="KEGG" id="fme:FOMMEDRAFT_100203"/>
<keyword evidence="1" id="KW-0472">Membrane</keyword>
<reference evidence="4" key="1">
    <citation type="journal article" date="2012" name="Science">
        <title>The Paleozoic origin of enzymatic lignin decomposition reconstructed from 31 fungal genomes.</title>
        <authorList>
            <person name="Floudas D."/>
            <person name="Binder M."/>
            <person name="Riley R."/>
            <person name="Barry K."/>
            <person name="Blanchette R.A."/>
            <person name="Henrissat B."/>
            <person name="Martinez A.T."/>
            <person name="Otillar R."/>
            <person name="Spatafora J.W."/>
            <person name="Yadav J.S."/>
            <person name="Aerts A."/>
            <person name="Benoit I."/>
            <person name="Boyd A."/>
            <person name="Carlson A."/>
            <person name="Copeland A."/>
            <person name="Coutinho P.M."/>
            <person name="de Vries R.P."/>
            <person name="Ferreira P."/>
            <person name="Findley K."/>
            <person name="Foster B."/>
            <person name="Gaskell J."/>
            <person name="Glotzer D."/>
            <person name="Gorecki P."/>
            <person name="Heitman J."/>
            <person name="Hesse C."/>
            <person name="Hori C."/>
            <person name="Igarashi K."/>
            <person name="Jurgens J.A."/>
            <person name="Kallen N."/>
            <person name="Kersten P."/>
            <person name="Kohler A."/>
            <person name="Kuees U."/>
            <person name="Kumar T.K.A."/>
            <person name="Kuo A."/>
            <person name="LaButti K."/>
            <person name="Larrondo L.F."/>
            <person name="Lindquist E."/>
            <person name="Ling A."/>
            <person name="Lombard V."/>
            <person name="Lucas S."/>
            <person name="Lundell T."/>
            <person name="Martin R."/>
            <person name="McLaughlin D.J."/>
            <person name="Morgenstern I."/>
            <person name="Morin E."/>
            <person name="Murat C."/>
            <person name="Nagy L.G."/>
            <person name="Nolan M."/>
            <person name="Ohm R.A."/>
            <person name="Patyshakuliyeva A."/>
            <person name="Rokas A."/>
            <person name="Ruiz-Duenas F.J."/>
            <person name="Sabat G."/>
            <person name="Salamov A."/>
            <person name="Samejima M."/>
            <person name="Schmutz J."/>
            <person name="Slot J.C."/>
            <person name="St John F."/>
            <person name="Stenlid J."/>
            <person name="Sun H."/>
            <person name="Sun S."/>
            <person name="Syed K."/>
            <person name="Tsang A."/>
            <person name="Wiebenga A."/>
            <person name="Young D."/>
            <person name="Pisabarro A."/>
            <person name="Eastwood D.C."/>
            <person name="Martin F."/>
            <person name="Cullen D."/>
            <person name="Grigoriev I.V."/>
            <person name="Hibbett D.S."/>
        </authorList>
    </citation>
    <scope>NUCLEOTIDE SEQUENCE [LARGE SCALE GENOMIC DNA]</scope>
    <source>
        <strain evidence="4">MF3/22</strain>
    </source>
</reference>
<protein>
    <recommendedName>
        <fullName evidence="2">Reverse transcriptase Ty1/copia-type domain-containing protein</fullName>
    </recommendedName>
</protein>
<dbReference type="InterPro" id="IPR013103">
    <property type="entry name" value="RVT_2"/>
</dbReference>
<keyword evidence="4" id="KW-1185">Reference proteome</keyword>
<evidence type="ECO:0000259" key="2">
    <source>
        <dbReference type="Pfam" id="PF07727"/>
    </source>
</evidence>
<dbReference type="eggNOG" id="KOG0017">
    <property type="taxonomic scope" value="Eukaryota"/>
</dbReference>
<dbReference type="GeneID" id="18669732"/>
<evidence type="ECO:0000313" key="4">
    <source>
        <dbReference type="Proteomes" id="UP000053630"/>
    </source>
</evidence>
<evidence type="ECO:0000313" key="3">
    <source>
        <dbReference type="EMBL" id="EJC97295.1"/>
    </source>
</evidence>
<dbReference type="RefSeq" id="XP_007272442.1">
    <property type="nucleotide sequence ID" value="XM_007272380.1"/>
</dbReference>
<feature type="domain" description="Reverse transcriptase Ty1/copia-type" evidence="2">
    <location>
        <begin position="2"/>
        <end position="163"/>
    </location>
</feature>
<dbReference type="InterPro" id="IPR043502">
    <property type="entry name" value="DNA/RNA_pol_sf"/>
</dbReference>
<keyword evidence="1" id="KW-0812">Transmembrane</keyword>
<feature type="non-terminal residue" evidence="3">
    <location>
        <position position="1"/>
    </location>
</feature>
<dbReference type="Pfam" id="PF07727">
    <property type="entry name" value="RVT_2"/>
    <property type="match status" value="1"/>
</dbReference>
<dbReference type="OrthoDB" id="3059190at2759"/>
<organism evidence="3 4">
    <name type="scientific">Fomitiporia mediterranea (strain MF3/22)</name>
    <name type="common">Grapevine white-rot fungus</name>
    <dbReference type="NCBI Taxonomy" id="694068"/>
    <lineage>
        <taxon>Eukaryota</taxon>
        <taxon>Fungi</taxon>
        <taxon>Dikarya</taxon>
        <taxon>Basidiomycota</taxon>
        <taxon>Agaricomycotina</taxon>
        <taxon>Agaricomycetes</taxon>
        <taxon>Hymenochaetales</taxon>
        <taxon>Hymenochaetaceae</taxon>
        <taxon>Fomitiporia</taxon>
    </lineage>
</organism>
<dbReference type="SUPFAM" id="SSF56672">
    <property type="entry name" value="DNA/RNA polymerases"/>
    <property type="match status" value="1"/>
</dbReference>
<gene>
    <name evidence="3" type="ORF">FOMMEDRAFT_100203</name>
</gene>